<gene>
    <name evidence="10" type="primary">LOC123123820</name>
</gene>
<organism evidence="10">
    <name type="scientific">Triticum aestivum</name>
    <name type="common">Wheat</name>
    <dbReference type="NCBI Taxonomy" id="4565"/>
    <lineage>
        <taxon>Eukaryota</taxon>
        <taxon>Viridiplantae</taxon>
        <taxon>Streptophyta</taxon>
        <taxon>Embryophyta</taxon>
        <taxon>Tracheophyta</taxon>
        <taxon>Spermatophyta</taxon>
        <taxon>Magnoliopsida</taxon>
        <taxon>Liliopsida</taxon>
        <taxon>Poales</taxon>
        <taxon>Poaceae</taxon>
        <taxon>BOP clade</taxon>
        <taxon>Pooideae</taxon>
        <taxon>Triticodae</taxon>
        <taxon>Triticeae</taxon>
        <taxon>Triticinae</taxon>
        <taxon>Triticum</taxon>
    </lineage>
</organism>
<keyword evidence="2" id="KW-0808">Transferase</keyword>
<dbReference type="CDD" id="cd00200">
    <property type="entry name" value="WD40"/>
    <property type="match status" value="1"/>
</dbReference>
<keyword evidence="6 8" id="KW-0067">ATP-binding</keyword>
<dbReference type="SUPFAM" id="SSF49354">
    <property type="entry name" value="PapD-like"/>
    <property type="match status" value="1"/>
</dbReference>
<dbReference type="Pfam" id="PF00069">
    <property type="entry name" value="Pkinase"/>
    <property type="match status" value="1"/>
</dbReference>
<dbReference type="InterPro" id="IPR011009">
    <property type="entry name" value="Kinase-like_dom_sf"/>
</dbReference>
<evidence type="ECO:0000256" key="3">
    <source>
        <dbReference type="ARBA" id="ARBA00022737"/>
    </source>
</evidence>
<dbReference type="Proteomes" id="UP000019116">
    <property type="component" value="Chromosome 5D"/>
</dbReference>
<feature type="repeat" description="WD" evidence="7">
    <location>
        <begin position="592"/>
        <end position="624"/>
    </location>
</feature>
<proteinExistence type="predicted"/>
<dbReference type="PROSITE" id="PS00678">
    <property type="entry name" value="WD_REPEATS_1"/>
    <property type="match status" value="1"/>
</dbReference>
<dbReference type="GO" id="GO:0005524">
    <property type="term" value="F:ATP binding"/>
    <property type="evidence" value="ECO:0007669"/>
    <property type="project" value="UniProtKB-UniRule"/>
</dbReference>
<feature type="repeat" description="WD" evidence="7">
    <location>
        <begin position="635"/>
        <end position="677"/>
    </location>
</feature>
<dbReference type="InterPro" id="IPR017441">
    <property type="entry name" value="Protein_kinase_ATP_BS"/>
</dbReference>
<dbReference type="InterPro" id="IPR015943">
    <property type="entry name" value="WD40/YVTN_repeat-like_dom_sf"/>
</dbReference>
<dbReference type="AlphaFoldDB" id="A0A3B6N163"/>
<feature type="repeat" description="WD" evidence="7">
    <location>
        <begin position="697"/>
        <end position="721"/>
    </location>
</feature>
<accession>A0A3B6N163</accession>
<dbReference type="Gramene" id="TraesSYM5D03G03167040.1">
    <property type="protein sequence ID" value="TraesSYM5D03G03167040.1"/>
    <property type="gene ID" value="TraesSYM5D03G03167040"/>
</dbReference>
<keyword evidence="4 8" id="KW-0547">Nucleotide-binding</keyword>
<dbReference type="FunFam" id="3.30.200.20:FF:000465">
    <property type="entry name" value="Cysteine-rich receptor-like protein kinase 6"/>
    <property type="match status" value="1"/>
</dbReference>
<dbReference type="Gene3D" id="3.30.200.20">
    <property type="entry name" value="Phosphorylase Kinase, domain 1"/>
    <property type="match status" value="1"/>
</dbReference>
<dbReference type="Gramene" id="TraesJUL5D03G03251740.1">
    <property type="protein sequence ID" value="TraesJUL5D03G03251740.1"/>
    <property type="gene ID" value="TraesJUL5D03G03251740"/>
</dbReference>
<evidence type="ECO:0000256" key="8">
    <source>
        <dbReference type="PROSITE-ProRule" id="PRU10141"/>
    </source>
</evidence>
<dbReference type="Gramene" id="TraesMAC5D03G03225520.1">
    <property type="protein sequence ID" value="TraesMAC5D03G03225520.1"/>
    <property type="gene ID" value="TraesMAC5D03G03225520"/>
</dbReference>
<dbReference type="Gramene" id="TraesNOR5D03G03256530.1">
    <property type="protein sequence ID" value="TraesNOR5D03G03256530.1"/>
    <property type="gene ID" value="TraesNOR5D03G03256530"/>
</dbReference>
<evidence type="ECO:0000259" key="9">
    <source>
        <dbReference type="PROSITE" id="PS50011"/>
    </source>
</evidence>
<dbReference type="Gene3D" id="1.10.510.10">
    <property type="entry name" value="Transferase(Phosphotransferase) domain 1"/>
    <property type="match status" value="1"/>
</dbReference>
<evidence type="ECO:0000256" key="7">
    <source>
        <dbReference type="PROSITE-ProRule" id="PRU00221"/>
    </source>
</evidence>
<evidence type="ECO:0000256" key="4">
    <source>
        <dbReference type="ARBA" id="ARBA00022741"/>
    </source>
</evidence>
<reference evidence="10" key="2">
    <citation type="submission" date="2018-10" db="UniProtKB">
        <authorList>
            <consortium name="EnsemblPlants"/>
        </authorList>
    </citation>
    <scope>IDENTIFICATION</scope>
</reference>
<dbReference type="RefSeq" id="XP_044400385.1">
    <property type="nucleotide sequence ID" value="XM_044544450.1"/>
</dbReference>
<dbReference type="InterPro" id="IPR000719">
    <property type="entry name" value="Prot_kinase_dom"/>
</dbReference>
<dbReference type="InterPro" id="IPR036322">
    <property type="entry name" value="WD40_repeat_dom_sf"/>
</dbReference>
<reference evidence="10" key="1">
    <citation type="submission" date="2018-08" db="EMBL/GenBank/DDBJ databases">
        <authorList>
            <person name="Rossello M."/>
        </authorList>
    </citation>
    <scope>NUCLEOTIDE SEQUENCE [LARGE SCALE GENOMIC DNA]</scope>
    <source>
        <strain evidence="10">cv. Chinese Spring</strain>
    </source>
</reference>
<dbReference type="Gramene" id="TraesCS5D03G1175000.3">
    <property type="protein sequence ID" value="TraesCS5D03G1175000.3.CDS"/>
    <property type="gene ID" value="TraesCS5D03G1175000"/>
</dbReference>
<dbReference type="OrthoDB" id="624649at2759"/>
<keyword evidence="1 7" id="KW-0853">WD repeat</keyword>
<evidence type="ECO:0000313" key="11">
    <source>
        <dbReference type="Proteomes" id="UP000019116"/>
    </source>
</evidence>
<dbReference type="SUPFAM" id="SSF50978">
    <property type="entry name" value="WD40 repeat-like"/>
    <property type="match status" value="1"/>
</dbReference>
<name>A0A3B6N163_WHEAT</name>
<sequence length="803" mass="90725">MDLVSVEPRDLSFHLLEEITDGFSEERKLGSGGFGKVYMGVLKDGEKIAVKLLHPLPGLEDSDQQFQNEFDNLVKLRHQNIVHLVGYCYEIQKRYVDYNGRNIFAEDIRRVLCFEYMQKGSLDKYLSDECSGHGWNTRYAIIRGICKGLKYLHEELESPIYHLDLKPANVLLDEDMTPKIADFGLSRFFFGEEQTQVTKTSMGTLGYLPPEYIERGVISNKFDIFSLGVVIIKIMTGPKGYSRSAEMLSHQFSELVNKNWRSRFHSTSLNMVQSYLEQVKTCIEIALSCVEADRQKRPDIGYIVNKLDETEMLIQLQHALSIDAGSSLNQISPDMPTGSGLLDASPKIESGCLHASPNIEGGLLDIHPCQLDFLFEPNKLISCPLRLTNNLGDQHVAFRCVPKTPEIYLDGLSQFQGVLPPRSTCTYVLTMEMQQHPPTNMDALSLVLESCVVPEDIGDIDDYMSRQGPGHAVRLMAICGPAGKTVTSEPIRPRIKIIYCRDEFRETLSMDVHPTEPWILGGHCNGYVSIWNYETQERVISMRATKESGRLHDSHWILSIKFIPRRQWFVTGGGNGYIQVFTCMTMDELTAFKAHSSWVESLAIHPSQPFVLSASADCLIKLWDWENDWTCVRTFSEHSDNVQQVMFNPWETNTFGSVSKDCTAKVWSITSGDSLATLSSKSQQVCVDFFPPSGNCQYMITGSVDGTARIWNLEAKKCVRQLKGLQHTVCGCTVGVVHFLPDHPTLVTVSADYAVSFRDPTTYRYERTFDFKLDMVRGGFAYLERIRSLVIGFDDGFAIMEIN</sequence>
<dbReference type="STRING" id="4565.A0A3B6N163"/>
<dbReference type="EnsemblPlants" id="TraesCS5D02G539100.3">
    <property type="protein sequence ID" value="TraesCS5D02G539100.3"/>
    <property type="gene ID" value="TraesCS5D02G539100"/>
</dbReference>
<evidence type="ECO:0000256" key="5">
    <source>
        <dbReference type="ARBA" id="ARBA00022777"/>
    </source>
</evidence>
<dbReference type="PROSITE" id="PS00107">
    <property type="entry name" value="PROTEIN_KINASE_ATP"/>
    <property type="match status" value="1"/>
</dbReference>
<dbReference type="KEGG" id="taes:123123820"/>
<dbReference type="PROSITE" id="PS50011">
    <property type="entry name" value="PROTEIN_KINASE_DOM"/>
    <property type="match status" value="1"/>
</dbReference>
<feature type="domain" description="Protein kinase" evidence="9">
    <location>
        <begin position="23"/>
        <end position="313"/>
    </location>
</feature>
<dbReference type="InterPro" id="IPR001680">
    <property type="entry name" value="WD40_rpt"/>
</dbReference>
<keyword evidence="5" id="KW-0418">Kinase</keyword>
<dbReference type="Gramene" id="TraesARI5D03G03180210.1">
    <property type="protein sequence ID" value="TraesARI5D03G03180210.1"/>
    <property type="gene ID" value="TraesARI5D03G03180210"/>
</dbReference>
<dbReference type="InterPro" id="IPR013783">
    <property type="entry name" value="Ig-like_fold"/>
</dbReference>
<dbReference type="Pfam" id="PF00400">
    <property type="entry name" value="WD40"/>
    <property type="match status" value="4"/>
</dbReference>
<dbReference type="GO" id="GO:0006888">
    <property type="term" value="P:endoplasmic reticulum to Golgi vesicle-mediated transport"/>
    <property type="evidence" value="ECO:0000318"/>
    <property type="project" value="GO_Central"/>
</dbReference>
<dbReference type="PANTHER" id="PTHR45707:SF76">
    <property type="entry name" value="PROTEIN KINASE DOMAIN-CONTAINING PROTEIN"/>
    <property type="match status" value="1"/>
</dbReference>
<dbReference type="InterPro" id="IPR008962">
    <property type="entry name" value="PapD-like_sf"/>
</dbReference>
<dbReference type="PROSITE" id="PS50082">
    <property type="entry name" value="WD_REPEATS_2"/>
    <property type="match status" value="3"/>
</dbReference>
<dbReference type="SUPFAM" id="SSF56112">
    <property type="entry name" value="Protein kinase-like (PK-like)"/>
    <property type="match status" value="1"/>
</dbReference>
<dbReference type="InterPro" id="IPR019775">
    <property type="entry name" value="WD40_repeat_CS"/>
</dbReference>
<dbReference type="GO" id="GO:0006886">
    <property type="term" value="P:intracellular protein transport"/>
    <property type="evidence" value="ECO:0000318"/>
    <property type="project" value="GO_Central"/>
</dbReference>
<evidence type="ECO:0000313" key="10">
    <source>
        <dbReference type="EnsemblPlants" id="TraesCS5D02G539100.3"/>
    </source>
</evidence>
<dbReference type="Gramene" id="TraesRN5D0101212900.3">
    <property type="protein sequence ID" value="TraesRN5D0101212900.3"/>
    <property type="gene ID" value="TraesRN5D0101212900"/>
</dbReference>
<dbReference type="Gramene" id="TraesCS5D02G539100.3">
    <property type="protein sequence ID" value="TraesCS5D02G539100.3"/>
    <property type="gene ID" value="TraesCS5D02G539100"/>
</dbReference>
<dbReference type="Gramene" id="TraesJAG5D03G03223600.1">
    <property type="protein sequence ID" value="TraesJAG5D03G03223600.1"/>
    <property type="gene ID" value="TraesJAG5D03G03223600"/>
</dbReference>
<keyword evidence="3" id="KW-0677">Repeat</keyword>
<dbReference type="SMART" id="SM00320">
    <property type="entry name" value="WD40"/>
    <property type="match status" value="6"/>
</dbReference>
<dbReference type="Gene3D" id="2.130.10.10">
    <property type="entry name" value="YVTN repeat-like/Quinoprotein amine dehydrogenase"/>
    <property type="match status" value="1"/>
</dbReference>
<dbReference type="Gene3D" id="2.60.40.10">
    <property type="entry name" value="Immunoglobulins"/>
    <property type="match status" value="1"/>
</dbReference>
<dbReference type="FunFam" id="1.10.510.10:FF:000625">
    <property type="entry name" value="Cysteine-rich receptor-like protein kinase 6"/>
    <property type="match status" value="1"/>
</dbReference>
<dbReference type="Gramene" id="TraesLDM5D03G03231020.1">
    <property type="protein sequence ID" value="TraesLDM5D03G03231020.1"/>
    <property type="gene ID" value="TraesLDM5D03G03231020"/>
</dbReference>
<dbReference type="SMR" id="A0A3B6N163"/>
<dbReference type="GO" id="GO:0004672">
    <property type="term" value="F:protein kinase activity"/>
    <property type="evidence" value="ECO:0007669"/>
    <property type="project" value="InterPro"/>
</dbReference>
<dbReference type="InterPro" id="IPR008271">
    <property type="entry name" value="Ser/Thr_kinase_AS"/>
</dbReference>
<dbReference type="PROSITE" id="PS00108">
    <property type="entry name" value="PROTEIN_KINASE_ST"/>
    <property type="match status" value="1"/>
</dbReference>
<dbReference type="PANTHER" id="PTHR45707">
    <property type="entry name" value="C2 CALCIUM/LIPID-BINDING PLANT PHOSPHORIBOSYLTRANSFERASE FAMILY PROTEIN"/>
    <property type="match status" value="1"/>
</dbReference>
<dbReference type="GO" id="GO:0006890">
    <property type="term" value="P:retrograde vesicle-mediated transport, Golgi to endoplasmic reticulum"/>
    <property type="evidence" value="ECO:0000318"/>
    <property type="project" value="GO_Central"/>
</dbReference>
<dbReference type="GeneID" id="123123820"/>
<dbReference type="PROSITE" id="PS50294">
    <property type="entry name" value="WD_REPEATS_REGION"/>
    <property type="match status" value="1"/>
</dbReference>
<dbReference type="GO" id="GO:0006891">
    <property type="term" value="P:intra-Golgi vesicle-mediated transport"/>
    <property type="evidence" value="ECO:0000318"/>
    <property type="project" value="GO_Central"/>
</dbReference>
<dbReference type="GO" id="GO:0030126">
    <property type="term" value="C:COPI vesicle coat"/>
    <property type="evidence" value="ECO:0000318"/>
    <property type="project" value="GO_Central"/>
</dbReference>
<feature type="binding site" evidence="8">
    <location>
        <position position="51"/>
    </location>
    <ligand>
        <name>ATP</name>
        <dbReference type="ChEBI" id="CHEBI:30616"/>
    </ligand>
</feature>
<keyword evidence="11" id="KW-1185">Reference proteome</keyword>
<protein>
    <recommendedName>
        <fullName evidence="9">Protein kinase domain-containing protein</fullName>
    </recommendedName>
</protein>
<evidence type="ECO:0000256" key="6">
    <source>
        <dbReference type="ARBA" id="ARBA00022840"/>
    </source>
</evidence>
<dbReference type="SMART" id="SM00220">
    <property type="entry name" value="S_TKc"/>
    <property type="match status" value="1"/>
</dbReference>
<evidence type="ECO:0000256" key="1">
    <source>
        <dbReference type="ARBA" id="ARBA00022574"/>
    </source>
</evidence>
<evidence type="ECO:0000256" key="2">
    <source>
        <dbReference type="ARBA" id="ARBA00022679"/>
    </source>
</evidence>